<organism evidence="2 3">
    <name type="scientific">Rangifer tarandus platyrhynchus</name>
    <name type="common">Svalbard reindeer</name>
    <dbReference type="NCBI Taxonomy" id="3082113"/>
    <lineage>
        <taxon>Eukaryota</taxon>
        <taxon>Metazoa</taxon>
        <taxon>Chordata</taxon>
        <taxon>Craniata</taxon>
        <taxon>Vertebrata</taxon>
        <taxon>Euteleostomi</taxon>
        <taxon>Mammalia</taxon>
        <taxon>Eutheria</taxon>
        <taxon>Laurasiatheria</taxon>
        <taxon>Artiodactyla</taxon>
        <taxon>Ruminantia</taxon>
        <taxon>Pecora</taxon>
        <taxon>Cervidae</taxon>
        <taxon>Odocoileinae</taxon>
        <taxon>Rangifer</taxon>
    </lineage>
</organism>
<dbReference type="EMBL" id="OX459961">
    <property type="protein sequence ID" value="CAI9166350.1"/>
    <property type="molecule type" value="Genomic_DNA"/>
</dbReference>
<keyword evidence="3" id="KW-1185">Reference proteome</keyword>
<evidence type="ECO:0000256" key="1">
    <source>
        <dbReference type="SAM" id="MobiDB-lite"/>
    </source>
</evidence>
<sequence length="97" mass="10378">MRRGMAESETKRQPGERSGSGVGRGSRVRPGKDRNHPPPHPALANFEGLPRAAGREAPTSLSVFPALLRPASLITISTATTCKTILAAARRLPERNI</sequence>
<feature type="compositionally biased region" description="Basic and acidic residues" evidence="1">
    <location>
        <begin position="1"/>
        <end position="15"/>
    </location>
</feature>
<gene>
    <name evidence="2" type="ORF">MRATA1EN1_LOCUS15312</name>
</gene>
<dbReference type="Proteomes" id="UP001176941">
    <property type="component" value="Chromosome 25"/>
</dbReference>
<reference evidence="2" key="1">
    <citation type="submission" date="2023-04" db="EMBL/GenBank/DDBJ databases">
        <authorList>
            <consortium name="ELIXIR-Norway"/>
        </authorList>
    </citation>
    <scope>NUCLEOTIDE SEQUENCE [LARGE SCALE GENOMIC DNA]</scope>
</reference>
<name>A0ABN8YXL7_RANTA</name>
<evidence type="ECO:0000313" key="3">
    <source>
        <dbReference type="Proteomes" id="UP001176941"/>
    </source>
</evidence>
<protein>
    <submittedName>
        <fullName evidence="2">Uncharacterized protein</fullName>
    </submittedName>
</protein>
<feature type="region of interest" description="Disordered" evidence="1">
    <location>
        <begin position="1"/>
        <end position="51"/>
    </location>
</feature>
<evidence type="ECO:0000313" key="2">
    <source>
        <dbReference type="EMBL" id="CAI9166350.1"/>
    </source>
</evidence>
<accession>A0ABN8YXL7</accession>
<proteinExistence type="predicted"/>